<keyword evidence="1" id="KW-0862">Zinc</keyword>
<dbReference type="SMART" id="SM00343">
    <property type="entry name" value="ZnF_C2HC"/>
    <property type="match status" value="2"/>
</dbReference>
<gene>
    <name evidence="3" type="ORF">FD754_022737</name>
</gene>
<dbReference type="InterPro" id="IPR001878">
    <property type="entry name" value="Znf_CCHC"/>
</dbReference>
<dbReference type="EMBL" id="VCEA01000003">
    <property type="protein sequence ID" value="KAB0345811.1"/>
    <property type="molecule type" value="Genomic_DNA"/>
</dbReference>
<dbReference type="InterPro" id="IPR050462">
    <property type="entry name" value="Retroviral_Gag-Pol_poly"/>
</dbReference>
<dbReference type="PANTHER" id="PTHR33166">
    <property type="entry name" value="GAG_P30 DOMAIN-CONTAINING PROTEIN"/>
    <property type="match status" value="1"/>
</dbReference>
<organism evidence="3 4">
    <name type="scientific">Muntiacus muntjak</name>
    <name type="common">Barking deer</name>
    <name type="synonym">Indian muntjac</name>
    <dbReference type="NCBI Taxonomy" id="9888"/>
    <lineage>
        <taxon>Eukaryota</taxon>
        <taxon>Metazoa</taxon>
        <taxon>Chordata</taxon>
        <taxon>Craniata</taxon>
        <taxon>Vertebrata</taxon>
        <taxon>Euteleostomi</taxon>
        <taxon>Mammalia</taxon>
        <taxon>Eutheria</taxon>
        <taxon>Laurasiatheria</taxon>
        <taxon>Artiodactyla</taxon>
        <taxon>Ruminantia</taxon>
        <taxon>Pecora</taxon>
        <taxon>Cervidae</taxon>
        <taxon>Muntiacinae</taxon>
        <taxon>Muntiacus</taxon>
    </lineage>
</organism>
<dbReference type="Proteomes" id="UP000326458">
    <property type="component" value="Unassembled WGS sequence"/>
</dbReference>
<dbReference type="Gene3D" id="4.10.60.10">
    <property type="entry name" value="Zinc finger, CCHC-type"/>
    <property type="match status" value="2"/>
</dbReference>
<comment type="caution">
    <text evidence="3">The sequence shown here is derived from an EMBL/GenBank/DDBJ whole genome shotgun (WGS) entry which is preliminary data.</text>
</comment>
<dbReference type="AlphaFoldDB" id="A0A5N3VBV2"/>
<feature type="domain" description="CCHC-type" evidence="2">
    <location>
        <begin position="104"/>
        <end position="119"/>
    </location>
</feature>
<feature type="domain" description="CCHC-type" evidence="2">
    <location>
        <begin position="127"/>
        <end position="141"/>
    </location>
</feature>
<sequence length="158" mass="17493">MGLTASKPKSNWSTPLECLLANLKNLRLTGYVQPKWLTFLCSEAWPQYPLDNDSHWPPTGMLDFDVLHDLDNYCRRTGKWSEALVAALRPATGSGPQKPPPGACFKCGKEGHWAKMCPNPRPPTRPCPKCRQRGHWASDCPLASQALTPGVRDQSNPG</sequence>
<evidence type="ECO:0000259" key="2">
    <source>
        <dbReference type="PROSITE" id="PS50158"/>
    </source>
</evidence>
<protein>
    <recommendedName>
        <fullName evidence="2">CCHC-type domain-containing protein</fullName>
    </recommendedName>
</protein>
<evidence type="ECO:0000313" key="3">
    <source>
        <dbReference type="EMBL" id="KAB0345811.1"/>
    </source>
</evidence>
<dbReference type="Pfam" id="PF00098">
    <property type="entry name" value="zf-CCHC"/>
    <property type="match status" value="2"/>
</dbReference>
<keyword evidence="1" id="KW-0863">Zinc-finger</keyword>
<dbReference type="InterPro" id="IPR036875">
    <property type="entry name" value="Znf_CCHC_sf"/>
</dbReference>
<name>A0A5N3VBV2_MUNMU</name>
<dbReference type="SUPFAM" id="SSF47836">
    <property type="entry name" value="Retroviral matrix proteins"/>
    <property type="match status" value="1"/>
</dbReference>
<dbReference type="Gene3D" id="1.10.150.180">
    <property type="entry name" value="Gamma-retroviral matrix domain"/>
    <property type="match status" value="1"/>
</dbReference>
<keyword evidence="1" id="KW-0479">Metal-binding</keyword>
<dbReference type="InterPro" id="IPR036946">
    <property type="entry name" value="G_retro_matrix_sf"/>
</dbReference>
<dbReference type="GO" id="GO:0008270">
    <property type="term" value="F:zinc ion binding"/>
    <property type="evidence" value="ECO:0007669"/>
    <property type="project" value="UniProtKB-KW"/>
</dbReference>
<evidence type="ECO:0000313" key="4">
    <source>
        <dbReference type="Proteomes" id="UP000326458"/>
    </source>
</evidence>
<evidence type="ECO:0000256" key="1">
    <source>
        <dbReference type="PROSITE-ProRule" id="PRU00047"/>
    </source>
</evidence>
<dbReference type="SUPFAM" id="SSF57756">
    <property type="entry name" value="Retrovirus zinc finger-like domains"/>
    <property type="match status" value="1"/>
</dbReference>
<reference evidence="3 4" key="1">
    <citation type="submission" date="2019-06" db="EMBL/GenBank/DDBJ databases">
        <title>Discovery of a novel chromosome fission-fusion reversal in muntjac.</title>
        <authorList>
            <person name="Mudd A.B."/>
            <person name="Bredeson J.V."/>
            <person name="Baum R."/>
            <person name="Hockemeyer D."/>
            <person name="Rokhsar D.S."/>
        </authorList>
    </citation>
    <scope>NUCLEOTIDE SEQUENCE [LARGE SCALE GENOMIC DNA]</scope>
    <source>
        <strain evidence="3">UTSW_UCB_Mm</strain>
        <tissue evidence="3">Fibroblast cell line</tissue>
    </source>
</reference>
<accession>A0A5N3VBV2</accession>
<keyword evidence="4" id="KW-1185">Reference proteome</keyword>
<dbReference type="InterPro" id="IPR010999">
    <property type="entry name" value="Retrovr_matrix"/>
</dbReference>
<dbReference type="PROSITE" id="PS50158">
    <property type="entry name" value="ZF_CCHC"/>
    <property type="match status" value="2"/>
</dbReference>
<proteinExistence type="predicted"/>
<dbReference type="GO" id="GO:0003676">
    <property type="term" value="F:nucleic acid binding"/>
    <property type="evidence" value="ECO:0007669"/>
    <property type="project" value="InterPro"/>
</dbReference>